<feature type="transmembrane region" description="Helical" evidence="9">
    <location>
        <begin position="34"/>
        <end position="56"/>
    </location>
</feature>
<keyword evidence="12" id="KW-1185">Reference proteome</keyword>
<keyword evidence="3 9" id="KW-0813">Transport</keyword>
<feature type="domain" description="ABC transmembrane type-2" evidence="10">
    <location>
        <begin position="32"/>
        <end position="251"/>
    </location>
</feature>
<dbReference type="PROSITE" id="PS51012">
    <property type="entry name" value="ABC_TM2"/>
    <property type="match status" value="1"/>
</dbReference>
<feature type="transmembrane region" description="Helical" evidence="9">
    <location>
        <begin position="138"/>
        <end position="166"/>
    </location>
</feature>
<evidence type="ECO:0000256" key="4">
    <source>
        <dbReference type="ARBA" id="ARBA00022475"/>
    </source>
</evidence>
<dbReference type="PANTHER" id="PTHR30413:SF8">
    <property type="entry name" value="TRANSPORT PERMEASE PROTEIN"/>
    <property type="match status" value="1"/>
</dbReference>
<dbReference type="InterPro" id="IPR000412">
    <property type="entry name" value="ABC_2_transport"/>
</dbReference>
<keyword evidence="7 9" id="KW-1133">Transmembrane helix</keyword>
<dbReference type="Proteomes" id="UP000251072">
    <property type="component" value="Unassembled WGS sequence"/>
</dbReference>
<dbReference type="Pfam" id="PF01061">
    <property type="entry name" value="ABC2_membrane"/>
    <property type="match status" value="1"/>
</dbReference>
<evidence type="ECO:0000256" key="3">
    <source>
        <dbReference type="ARBA" id="ARBA00022448"/>
    </source>
</evidence>
<evidence type="ECO:0000259" key="10">
    <source>
        <dbReference type="PROSITE" id="PS51012"/>
    </source>
</evidence>
<dbReference type="RefSeq" id="WP_112238617.1">
    <property type="nucleotide sequence ID" value="NZ_QMCH01000014.1"/>
</dbReference>
<protein>
    <recommendedName>
        <fullName evidence="9">Transport permease protein</fullName>
    </recommendedName>
</protein>
<evidence type="ECO:0000313" key="11">
    <source>
        <dbReference type="EMBL" id="RAZ40802.1"/>
    </source>
</evidence>
<evidence type="ECO:0000256" key="9">
    <source>
        <dbReference type="RuleBase" id="RU361157"/>
    </source>
</evidence>
<gene>
    <name evidence="11" type="ORF">DP176_08375</name>
</gene>
<evidence type="ECO:0000256" key="1">
    <source>
        <dbReference type="ARBA" id="ARBA00004429"/>
    </source>
</evidence>
<evidence type="ECO:0000256" key="7">
    <source>
        <dbReference type="ARBA" id="ARBA00022989"/>
    </source>
</evidence>
<keyword evidence="8 9" id="KW-0472">Membrane</keyword>
<keyword evidence="4 9" id="KW-1003">Cell membrane</keyword>
<sequence length="259" mass="29773">MYNTIQVIPKYQFLIRLLIRQQLVLRYRRTFFGYLWTLMNPLLTMGASTIIFGTLFKADIKTFAVYLFAGFIPWNCFNNILIQTSNSLVVNEGLMKKIAFPKIIFPVAVSISVLIDSILSFIALFILMLLIQPIFSWALVFIPAAFLMIYIFSLGIALILSILTVYFRDLQYVITILLQVFFFLTPVLYKIDSLGNGLVAKIMSLNPLSIFIDLMRMPIVDHVFPPPSTIAFALLLSISSLVFGLYIFKKYEKKLIYRL</sequence>
<feature type="transmembrane region" description="Helical" evidence="9">
    <location>
        <begin position="63"/>
        <end position="83"/>
    </location>
</feature>
<evidence type="ECO:0000256" key="6">
    <source>
        <dbReference type="ARBA" id="ARBA00022692"/>
    </source>
</evidence>
<feature type="transmembrane region" description="Helical" evidence="9">
    <location>
        <begin position="103"/>
        <end position="131"/>
    </location>
</feature>
<comment type="similarity">
    <text evidence="2 9">Belongs to the ABC-2 integral membrane protein family.</text>
</comment>
<feature type="transmembrane region" description="Helical" evidence="9">
    <location>
        <begin position="229"/>
        <end position="248"/>
    </location>
</feature>
<evidence type="ECO:0000256" key="2">
    <source>
        <dbReference type="ARBA" id="ARBA00007783"/>
    </source>
</evidence>
<accession>A0ABX9F9F4</accession>
<evidence type="ECO:0000256" key="5">
    <source>
        <dbReference type="ARBA" id="ARBA00022519"/>
    </source>
</evidence>
<organism evidence="11 12">
    <name type="scientific">Polynucleobacter paneuropaeus</name>
    <dbReference type="NCBI Taxonomy" id="2527775"/>
    <lineage>
        <taxon>Bacteria</taxon>
        <taxon>Pseudomonadati</taxon>
        <taxon>Pseudomonadota</taxon>
        <taxon>Betaproteobacteria</taxon>
        <taxon>Burkholderiales</taxon>
        <taxon>Burkholderiaceae</taxon>
        <taxon>Polynucleobacter</taxon>
    </lineage>
</organism>
<keyword evidence="5" id="KW-0997">Cell inner membrane</keyword>
<comment type="subcellular location">
    <subcellularLocation>
        <location evidence="1 9">Cell inner membrane</location>
        <topology evidence="1 9">Multi-pass membrane protein</topology>
    </subcellularLocation>
</comment>
<keyword evidence="6 9" id="KW-0812">Transmembrane</keyword>
<dbReference type="PANTHER" id="PTHR30413">
    <property type="entry name" value="INNER MEMBRANE TRANSPORT PERMEASE"/>
    <property type="match status" value="1"/>
</dbReference>
<dbReference type="EMBL" id="QMCH01000014">
    <property type="protein sequence ID" value="RAZ40802.1"/>
    <property type="molecule type" value="Genomic_DNA"/>
</dbReference>
<reference evidence="11 12" key="1">
    <citation type="submission" date="2018-06" db="EMBL/GenBank/DDBJ databases">
        <title>Genome of strain Polynucleobacter sp. FUKU-NW-11.</title>
        <authorList>
            <person name="Hahn M.W."/>
        </authorList>
    </citation>
    <scope>NUCLEOTIDE SEQUENCE [LARGE SCALE GENOMIC DNA]</scope>
    <source>
        <strain evidence="12">FUKU-NW11</strain>
    </source>
</reference>
<dbReference type="PRINTS" id="PR00164">
    <property type="entry name" value="ABC2TRNSPORT"/>
</dbReference>
<dbReference type="InterPro" id="IPR047817">
    <property type="entry name" value="ABC2_TM_bact-type"/>
</dbReference>
<evidence type="ECO:0000313" key="12">
    <source>
        <dbReference type="Proteomes" id="UP000251072"/>
    </source>
</evidence>
<name>A0ABX9F9F4_9BURK</name>
<dbReference type="InterPro" id="IPR013525">
    <property type="entry name" value="ABC2_TM"/>
</dbReference>
<comment type="caution">
    <text evidence="11">The sequence shown here is derived from an EMBL/GenBank/DDBJ whole genome shotgun (WGS) entry which is preliminary data.</text>
</comment>
<proteinExistence type="inferred from homology"/>
<feature type="transmembrane region" description="Helical" evidence="9">
    <location>
        <begin position="172"/>
        <end position="191"/>
    </location>
</feature>
<evidence type="ECO:0000256" key="8">
    <source>
        <dbReference type="ARBA" id="ARBA00023136"/>
    </source>
</evidence>